<dbReference type="PRINTS" id="PR00177">
    <property type="entry name" value="NMDARECEPTOR"/>
</dbReference>
<dbReference type="GO" id="GO:0038023">
    <property type="term" value="F:signaling receptor activity"/>
    <property type="evidence" value="ECO:0007669"/>
    <property type="project" value="InterPro"/>
</dbReference>
<dbReference type="Gene3D" id="3.40.190.10">
    <property type="entry name" value="Periplasmic binding protein-like II"/>
    <property type="match status" value="3"/>
</dbReference>
<feature type="non-terminal residue" evidence="19">
    <location>
        <position position="861"/>
    </location>
</feature>
<feature type="binding site" evidence="13">
    <location>
        <position position="457"/>
    </location>
    <ligand>
        <name>L-glutamate</name>
        <dbReference type="ChEBI" id="CHEBI:29985"/>
    </ligand>
</feature>
<feature type="site" description="Crucial to convey clamshell closure to channel opening" evidence="14">
    <location>
        <position position="601"/>
    </location>
</feature>
<dbReference type="FunFam" id="3.40.190.10:FF:000024">
    <property type="entry name" value="Glutamate receptor, ionotropic, delta 1"/>
    <property type="match status" value="1"/>
</dbReference>
<evidence type="ECO:0000256" key="4">
    <source>
        <dbReference type="ARBA" id="ARBA00022475"/>
    </source>
</evidence>
<keyword evidence="9 19" id="KW-0675">Receptor</keyword>
<keyword evidence="11" id="KW-1071">Ligand-gated ion channel</keyword>
<keyword evidence="12" id="KW-0407">Ion channel</keyword>
<keyword evidence="10" id="KW-0325">Glycoprotein</keyword>
<dbReference type="SMART" id="SM00918">
    <property type="entry name" value="Lig_chan-Glu_bd"/>
    <property type="match status" value="1"/>
</dbReference>
<keyword evidence="8 16" id="KW-0472">Membrane</keyword>
<evidence type="ECO:0000256" key="2">
    <source>
        <dbReference type="ARBA" id="ARBA00008685"/>
    </source>
</evidence>
<evidence type="ECO:0000256" key="8">
    <source>
        <dbReference type="ARBA" id="ARBA00023136"/>
    </source>
</evidence>
<evidence type="ECO:0000256" key="16">
    <source>
        <dbReference type="SAM" id="Phobius"/>
    </source>
</evidence>
<keyword evidence="3" id="KW-0813">Transport</keyword>
<sequence length="861" mass="98676">INDEGNELANQSIDIALTDIRAKDPTVLGNVIVVQLNESDPKEALEQVCSVWDSAVKNGTSGVPDLVLDTTRSYFSTKTVNVFAAFLGIPKISARYGQRSDVKHWKDLTVNQTNYLVQIMPPVNLIPKAFRQLDCEKNVSNVAIIFDDTYVTDRMYKGLLQNISSRHIVVQAEADNSDIEQQLDRIRDLDVVNYFVLGNESTLNNYLDVADDKNLTGCRYGIGSNQAHLRSLTAQNLLPPVWLTVAFYYDVVRIGVGAMKSAIKKKSWPTSLKPRFITCEEYNGNNTPTYNFDLLGELRNATTNKLEPTFTRFHWGENNGEHHAEFNIGVNMVVINDGNSIFSDDLGLWNVDICSPLTSKTNTTLAHYTEVPTYRIVTVERPPFMEFNKETKKWEGICIDLLEEMQKYTKFNYEIYESPDGEYGSLNDKGEWNGMIKELITDNADVALGALSVTATREYAIDFTVPYYEPVGYSVITKRQLDSTSLFVFRKSMSWKVWVCSLAAFISTSLLIYIFDRWSPYSYRNDPHNKYNRHHTRIFTLRNSFWYTMSCLGPSGGGPPPKNFSGQILACSWWGFGFITIAAYSANLAASTTVGRLQPTIKTWDQVREQFKIQYAPIKDSNAYQYFFGMKAIEESFYDIWKDISLNDSLTHRERAQYAVWDYPVDDEFSRIVSHMSEYGYPESKEDALNRMFGLPPYTNESNFALIDEATELRYWALTNCSFFLFEGEFTKKPYAIAVQQGSPIKNIFDHALIELEKSYTMKRLKEKWWDNNPKRMYNCPERINRSEGLHIGNIGGIFIVLAVGNVIGVLTVILQYWWYCLRSRTRLGQLLEDGFSLDKVKPKKFKVKPMLRKITRPDKN</sequence>
<dbReference type="PANTHER" id="PTHR18966">
    <property type="entry name" value="IONOTROPIC GLUTAMATE RECEPTOR"/>
    <property type="match status" value="1"/>
</dbReference>
<feature type="transmembrane region" description="Helical" evidence="16">
    <location>
        <begin position="495"/>
        <end position="515"/>
    </location>
</feature>
<dbReference type="GO" id="GO:0005886">
    <property type="term" value="C:plasma membrane"/>
    <property type="evidence" value="ECO:0007669"/>
    <property type="project" value="UniProtKB-SubCell"/>
</dbReference>
<comment type="subcellular location">
    <subcellularLocation>
        <location evidence="1">Cell membrane</location>
        <topology evidence="1">Multi-pass membrane protein</topology>
    </subcellularLocation>
</comment>
<evidence type="ECO:0000313" key="19">
    <source>
        <dbReference type="EMBL" id="CAG5075162.1"/>
    </source>
</evidence>
<evidence type="ECO:0000256" key="13">
    <source>
        <dbReference type="PIRSR" id="PIRSR601508-1"/>
    </source>
</evidence>
<dbReference type="OrthoDB" id="5984008at2759"/>
<dbReference type="GO" id="GO:0015276">
    <property type="term" value="F:ligand-gated monoatomic ion channel activity"/>
    <property type="evidence" value="ECO:0007669"/>
    <property type="project" value="InterPro"/>
</dbReference>
<feature type="disulfide bond" evidence="15">
    <location>
        <begin position="721"/>
        <end position="780"/>
    </location>
</feature>
<evidence type="ECO:0000256" key="9">
    <source>
        <dbReference type="ARBA" id="ARBA00023170"/>
    </source>
</evidence>
<dbReference type="FunFam" id="1.10.287.70:FF:000143">
    <property type="entry name" value="Probable glutamate receptor"/>
    <property type="match status" value="1"/>
</dbReference>
<dbReference type="SUPFAM" id="SSF53822">
    <property type="entry name" value="Periplasmic binding protein-like I"/>
    <property type="match status" value="1"/>
</dbReference>
<evidence type="ECO:0000256" key="3">
    <source>
        <dbReference type="ARBA" id="ARBA00022448"/>
    </source>
</evidence>
<keyword evidence="5 16" id="KW-0812">Transmembrane</keyword>
<reference evidence="19" key="1">
    <citation type="submission" date="2021-04" db="EMBL/GenBank/DDBJ databases">
        <authorList>
            <person name="Chebbi M.A.C M."/>
        </authorList>
    </citation>
    <scope>NUCLEOTIDE SEQUENCE</scope>
</reference>
<evidence type="ECO:0000256" key="5">
    <source>
        <dbReference type="ARBA" id="ARBA00022692"/>
    </source>
</evidence>
<organism evidence="19 20">
    <name type="scientific">Cotesia congregata</name>
    <name type="common">Parasitoid wasp</name>
    <name type="synonym">Apanteles congregatus</name>
    <dbReference type="NCBI Taxonomy" id="51543"/>
    <lineage>
        <taxon>Eukaryota</taxon>
        <taxon>Metazoa</taxon>
        <taxon>Ecdysozoa</taxon>
        <taxon>Arthropoda</taxon>
        <taxon>Hexapoda</taxon>
        <taxon>Insecta</taxon>
        <taxon>Pterygota</taxon>
        <taxon>Neoptera</taxon>
        <taxon>Endopterygota</taxon>
        <taxon>Hymenoptera</taxon>
        <taxon>Apocrita</taxon>
        <taxon>Ichneumonoidea</taxon>
        <taxon>Braconidae</taxon>
        <taxon>Microgastrinae</taxon>
        <taxon>Cotesia</taxon>
    </lineage>
</organism>
<keyword evidence="20" id="KW-1185">Reference proteome</keyword>
<dbReference type="InterPro" id="IPR019594">
    <property type="entry name" value="Glu/Gly-bd"/>
</dbReference>
<comment type="caution">
    <text evidence="19">The sequence shown here is derived from an EMBL/GenBank/DDBJ whole genome shotgun (WGS) entry which is preliminary data.</text>
</comment>
<evidence type="ECO:0000313" key="20">
    <source>
        <dbReference type="Proteomes" id="UP000786811"/>
    </source>
</evidence>
<proteinExistence type="inferred from homology"/>
<dbReference type="InterPro" id="IPR028082">
    <property type="entry name" value="Peripla_BP_I"/>
</dbReference>
<evidence type="ECO:0000256" key="7">
    <source>
        <dbReference type="ARBA" id="ARBA00023065"/>
    </source>
</evidence>
<feature type="binding site" evidence="13">
    <location>
        <position position="452"/>
    </location>
    <ligand>
        <name>L-glutamate</name>
        <dbReference type="ChEBI" id="CHEBI:29985"/>
    </ligand>
</feature>
<dbReference type="InterPro" id="IPR001320">
    <property type="entry name" value="Iontro_rcpt_C"/>
</dbReference>
<evidence type="ECO:0000256" key="15">
    <source>
        <dbReference type="PIRSR" id="PIRSR601508-3"/>
    </source>
</evidence>
<gene>
    <name evidence="19" type="ORF">HICCMSTLAB_LOCUS1316</name>
</gene>
<name>A0A8J2EAD0_COTCN</name>
<accession>A0A8J2EAD0</accession>
<evidence type="ECO:0000256" key="14">
    <source>
        <dbReference type="PIRSR" id="PIRSR601508-2"/>
    </source>
</evidence>
<dbReference type="SMART" id="SM00079">
    <property type="entry name" value="PBPe"/>
    <property type="match status" value="1"/>
</dbReference>
<dbReference type="Gene3D" id="1.10.287.70">
    <property type="match status" value="1"/>
</dbReference>
<dbReference type="InterPro" id="IPR015683">
    <property type="entry name" value="Ionotropic_Glu_rcpt"/>
</dbReference>
<keyword evidence="6 16" id="KW-1133">Transmembrane helix</keyword>
<evidence type="ECO:0000259" key="18">
    <source>
        <dbReference type="SMART" id="SM00918"/>
    </source>
</evidence>
<dbReference type="Proteomes" id="UP000786811">
    <property type="component" value="Unassembled WGS sequence"/>
</dbReference>
<evidence type="ECO:0000256" key="12">
    <source>
        <dbReference type="ARBA" id="ARBA00023303"/>
    </source>
</evidence>
<evidence type="ECO:0000256" key="10">
    <source>
        <dbReference type="ARBA" id="ARBA00023180"/>
    </source>
</evidence>
<evidence type="ECO:0000256" key="11">
    <source>
        <dbReference type="ARBA" id="ARBA00023286"/>
    </source>
</evidence>
<keyword evidence="15" id="KW-1015">Disulfide bond</keyword>
<feature type="binding site" evidence="13">
    <location>
        <position position="709"/>
    </location>
    <ligand>
        <name>L-glutamate</name>
        <dbReference type="ChEBI" id="CHEBI:29985"/>
    </ligand>
</feature>
<keyword evidence="7" id="KW-0406">Ion transport</keyword>
<dbReference type="Pfam" id="PF10613">
    <property type="entry name" value="Lig_chan-Glu_bd"/>
    <property type="match status" value="1"/>
</dbReference>
<dbReference type="Pfam" id="PF00060">
    <property type="entry name" value="Lig_chan"/>
    <property type="match status" value="1"/>
</dbReference>
<dbReference type="InterPro" id="IPR001508">
    <property type="entry name" value="Iono_Glu_rcpt_met"/>
</dbReference>
<comment type="similarity">
    <text evidence="2">Belongs to the glutamate-gated ion channel (TC 1.A.10.1) family.</text>
</comment>
<protein>
    <submittedName>
        <fullName evidence="19">Ionotropic receptor 25a.2</fullName>
    </submittedName>
</protein>
<keyword evidence="4" id="KW-1003">Cell membrane</keyword>
<dbReference type="EMBL" id="CAJNRD030001116">
    <property type="protein sequence ID" value="CAG5075162.1"/>
    <property type="molecule type" value="Genomic_DNA"/>
</dbReference>
<evidence type="ECO:0000259" key="17">
    <source>
        <dbReference type="SMART" id="SM00079"/>
    </source>
</evidence>
<evidence type="ECO:0000256" key="6">
    <source>
        <dbReference type="ARBA" id="ARBA00022989"/>
    </source>
</evidence>
<feature type="non-terminal residue" evidence="19">
    <location>
        <position position="1"/>
    </location>
</feature>
<feature type="transmembrane region" description="Helical" evidence="16">
    <location>
        <begin position="795"/>
        <end position="820"/>
    </location>
</feature>
<dbReference type="AlphaFoldDB" id="A0A8J2EAD0"/>
<evidence type="ECO:0000256" key="1">
    <source>
        <dbReference type="ARBA" id="ARBA00004651"/>
    </source>
</evidence>
<feature type="domain" description="Ionotropic glutamate receptor L-glutamate and glycine-binding" evidence="18">
    <location>
        <begin position="383"/>
        <end position="441"/>
    </location>
</feature>
<dbReference type="SUPFAM" id="SSF53850">
    <property type="entry name" value="Periplasmic binding protein-like II"/>
    <property type="match status" value="1"/>
</dbReference>
<feature type="domain" description="Ionotropic glutamate receptor C-terminal" evidence="17">
    <location>
        <begin position="373"/>
        <end position="772"/>
    </location>
</feature>
<dbReference type="Gene3D" id="3.40.50.2300">
    <property type="match status" value="2"/>
</dbReference>